<dbReference type="AlphaFoldDB" id="F0H643"/>
<keyword evidence="2" id="KW-1185">Reference proteome</keyword>
<organism evidence="1 2">
    <name type="scientific">Prevotella denticola CRIS 18C-A</name>
    <dbReference type="NCBI Taxonomy" id="944557"/>
    <lineage>
        <taxon>Bacteria</taxon>
        <taxon>Pseudomonadati</taxon>
        <taxon>Bacteroidota</taxon>
        <taxon>Bacteroidia</taxon>
        <taxon>Bacteroidales</taxon>
        <taxon>Prevotellaceae</taxon>
        <taxon>Prevotella</taxon>
    </lineage>
</organism>
<sequence>MEAHKEQHKKSIRFFNDREVRAVWDEEQNCWWFSATDIVRAINNEPDYTKAGNYWHWLKRKLKQKDVELVSVTHGFRFNTTWIKAK</sequence>
<reference evidence="1 2" key="1">
    <citation type="submission" date="2011-02" db="EMBL/GenBank/DDBJ databases">
        <authorList>
            <person name="Durkin A.S."/>
            <person name="Madupu R."/>
            <person name="Torralba M."/>
            <person name="Gillis M."/>
            <person name="Methe B."/>
            <person name="Sutton G."/>
            <person name="Nelson K.E."/>
        </authorList>
    </citation>
    <scope>NUCLEOTIDE SEQUENCE [LARGE SCALE GENOMIC DNA]</scope>
    <source>
        <strain evidence="1 2">CRIS 18C-A</strain>
    </source>
</reference>
<gene>
    <name evidence="1" type="ORF">HMPREF9303_0373</name>
</gene>
<evidence type="ECO:0000313" key="2">
    <source>
        <dbReference type="Proteomes" id="UP000003155"/>
    </source>
</evidence>
<dbReference type="EMBL" id="AEXO01000054">
    <property type="protein sequence ID" value="EGC86720.1"/>
    <property type="molecule type" value="Genomic_DNA"/>
</dbReference>
<dbReference type="Proteomes" id="UP000003155">
    <property type="component" value="Unassembled WGS sequence"/>
</dbReference>
<proteinExistence type="predicted"/>
<accession>F0H643</accession>
<name>F0H643_9BACT</name>
<comment type="caution">
    <text evidence="1">The sequence shown here is derived from an EMBL/GenBank/DDBJ whole genome shotgun (WGS) entry which is preliminary data.</text>
</comment>
<evidence type="ECO:0000313" key="1">
    <source>
        <dbReference type="EMBL" id="EGC86720.1"/>
    </source>
</evidence>
<protein>
    <submittedName>
        <fullName evidence="1">Conserved domain protein</fullName>
    </submittedName>
</protein>